<accession>A0A1H9KAY4</accession>
<dbReference type="EMBL" id="FOGI01000001">
    <property type="protein sequence ID" value="SEQ96291.1"/>
    <property type="molecule type" value="Genomic_DNA"/>
</dbReference>
<protein>
    <submittedName>
        <fullName evidence="1">Uncharacterized protein</fullName>
    </submittedName>
</protein>
<organism evidence="1 2">
    <name type="scientific">Actinokineospora terrae</name>
    <dbReference type="NCBI Taxonomy" id="155974"/>
    <lineage>
        <taxon>Bacteria</taxon>
        <taxon>Bacillati</taxon>
        <taxon>Actinomycetota</taxon>
        <taxon>Actinomycetes</taxon>
        <taxon>Pseudonocardiales</taxon>
        <taxon>Pseudonocardiaceae</taxon>
        <taxon>Actinokineospora</taxon>
    </lineage>
</organism>
<evidence type="ECO:0000313" key="2">
    <source>
        <dbReference type="Proteomes" id="UP000199051"/>
    </source>
</evidence>
<proteinExistence type="predicted"/>
<dbReference type="STRING" id="155974.SAMN04487818_10198"/>
<dbReference type="RefSeq" id="WP_092774390.1">
    <property type="nucleotide sequence ID" value="NZ_FOGI01000001.1"/>
</dbReference>
<dbReference type="Proteomes" id="UP000199051">
    <property type="component" value="Unassembled WGS sequence"/>
</dbReference>
<name>A0A1H9KAY4_9PSEU</name>
<keyword evidence="2" id="KW-1185">Reference proteome</keyword>
<reference evidence="2" key="1">
    <citation type="submission" date="2016-10" db="EMBL/GenBank/DDBJ databases">
        <authorList>
            <person name="Varghese N."/>
            <person name="Submissions S."/>
        </authorList>
    </citation>
    <scope>NUCLEOTIDE SEQUENCE [LARGE SCALE GENOMIC DNA]</scope>
    <source>
        <strain evidence="2">DSM 44260</strain>
    </source>
</reference>
<gene>
    <name evidence="1" type="ORF">SAMN04487818_10198</name>
</gene>
<sequence length="101" mass="10690">MSRLSVDPEGLRQGGVNIQATVDLAVNICNELFAAAEENRGAGGTGEIGEKFDSGYRPGEEQGLKFLRLMQRTIGETGTRTVKTAGVFSESSDDADAAVRP</sequence>
<evidence type="ECO:0000313" key="1">
    <source>
        <dbReference type="EMBL" id="SEQ96291.1"/>
    </source>
</evidence>
<dbReference type="AlphaFoldDB" id="A0A1H9KAY4"/>